<keyword evidence="5" id="KW-0804">Transcription</keyword>
<dbReference type="InterPro" id="IPR046347">
    <property type="entry name" value="bZIP_sf"/>
</dbReference>
<evidence type="ECO:0000256" key="1">
    <source>
        <dbReference type="ARBA" id="ARBA00004123"/>
    </source>
</evidence>
<evidence type="ECO:0000313" key="10">
    <source>
        <dbReference type="EMBL" id="CAH1435805.1"/>
    </source>
</evidence>
<keyword evidence="11" id="KW-1185">Reference proteome</keyword>
<keyword evidence="6" id="KW-0539">Nucleus</keyword>
<dbReference type="GO" id="GO:0005634">
    <property type="term" value="C:nucleus"/>
    <property type="evidence" value="ECO:0007669"/>
    <property type="project" value="UniProtKB-SubCell"/>
</dbReference>
<accession>A0AAU9N8W0</accession>
<evidence type="ECO:0000259" key="9">
    <source>
        <dbReference type="PROSITE" id="PS50217"/>
    </source>
</evidence>
<keyword evidence="3" id="KW-0805">Transcription regulation</keyword>
<protein>
    <recommendedName>
        <fullName evidence="9">BZIP domain-containing protein</fullName>
    </recommendedName>
</protein>
<dbReference type="InterPro" id="IPR004827">
    <property type="entry name" value="bZIP"/>
</dbReference>
<dbReference type="Pfam" id="PF00170">
    <property type="entry name" value="bZIP_1"/>
    <property type="match status" value="1"/>
</dbReference>
<evidence type="ECO:0000256" key="6">
    <source>
        <dbReference type="ARBA" id="ARBA00023242"/>
    </source>
</evidence>
<feature type="compositionally biased region" description="Polar residues" evidence="8">
    <location>
        <begin position="182"/>
        <end position="199"/>
    </location>
</feature>
<dbReference type="SMART" id="SM00338">
    <property type="entry name" value="BRLZ"/>
    <property type="match status" value="1"/>
</dbReference>
<dbReference type="SUPFAM" id="SSF57959">
    <property type="entry name" value="Leucine zipper domain"/>
    <property type="match status" value="1"/>
</dbReference>
<dbReference type="EMBL" id="CAKMRJ010004445">
    <property type="protein sequence ID" value="CAH1435805.1"/>
    <property type="molecule type" value="Genomic_DNA"/>
</dbReference>
<evidence type="ECO:0000256" key="4">
    <source>
        <dbReference type="ARBA" id="ARBA00023125"/>
    </source>
</evidence>
<dbReference type="PANTHER" id="PTHR45967:SF28">
    <property type="entry name" value="BASIC-LEUCINE ZIPPER (BZIP) TRANSCRIPTION FACTOR FAMILY PROTEIN"/>
    <property type="match status" value="1"/>
</dbReference>
<dbReference type="GO" id="GO:0043565">
    <property type="term" value="F:sequence-specific DNA binding"/>
    <property type="evidence" value="ECO:0007669"/>
    <property type="project" value="InterPro"/>
</dbReference>
<dbReference type="GO" id="GO:0003700">
    <property type="term" value="F:DNA-binding transcription factor activity"/>
    <property type="evidence" value="ECO:0007669"/>
    <property type="project" value="InterPro"/>
</dbReference>
<feature type="region of interest" description="Disordered" evidence="8">
    <location>
        <begin position="407"/>
        <end position="429"/>
    </location>
</feature>
<dbReference type="PANTHER" id="PTHR45967">
    <property type="entry name" value="G-BOX-BINDING FACTOR 3-RELATED"/>
    <property type="match status" value="1"/>
</dbReference>
<sequence length="491" mass="54347">MMPPWSRAHFGMPGAPLEKAITILAKCSTMIRNCSIWIPNGQVAFNKNSSHVSFCWPLVNDEAPRAPVAAIAQSPKTSATEACASSQPIMDAIRASPADFDSMVKIELEAAEALAGLAHLPATISDSRGSESIAERVKDESNSSFDTFPSHSYEKKSGNSGILSQKLVKDEQSIELRLNPGCPTNCSSSGRKSRQNLTETEMEARKIRRVLANRESARQTIRRRQAIFEELTRKAVDLAWENENLKKKKDSASKQYDSLKTKNERLKAQMIKVTNLETDETHEKSTTLNEQAISSSSTNSPFIIYNQPPFLPVIWPSMIHPTNSGQLPAGINSGQLPTGIVFPVNKPDSSEEGSSTTGSPLYLLPYPWLVTLPQNTTTQPQPRHHSFNLNDKPNECSEFREFFPEKASETPNHHGFPPDGGGRQTPEPPRVSCEALIEHDSEEIDGEIHKVPLCSGKRLGGDVAAAAEARKRRKQLTRLKGHFHCRQLRMH</sequence>
<keyword evidence="7" id="KW-0175">Coiled coil</keyword>
<comment type="subcellular location">
    <subcellularLocation>
        <location evidence="1">Nucleus</location>
    </subcellularLocation>
</comment>
<dbReference type="Proteomes" id="UP001157418">
    <property type="component" value="Unassembled WGS sequence"/>
</dbReference>
<keyword evidence="4" id="KW-0238">DNA-binding</keyword>
<evidence type="ECO:0000313" key="11">
    <source>
        <dbReference type="Proteomes" id="UP001157418"/>
    </source>
</evidence>
<dbReference type="PROSITE" id="PS50217">
    <property type="entry name" value="BZIP"/>
    <property type="match status" value="1"/>
</dbReference>
<evidence type="ECO:0000256" key="7">
    <source>
        <dbReference type="SAM" id="Coils"/>
    </source>
</evidence>
<dbReference type="CDD" id="cd14702">
    <property type="entry name" value="bZIP_plant_GBF1"/>
    <property type="match status" value="1"/>
</dbReference>
<feature type="domain" description="BZIP" evidence="9">
    <location>
        <begin position="203"/>
        <end position="266"/>
    </location>
</feature>
<feature type="region of interest" description="Disordered" evidence="8">
    <location>
        <begin position="128"/>
        <end position="161"/>
    </location>
</feature>
<reference evidence="10 11" key="1">
    <citation type="submission" date="2022-01" db="EMBL/GenBank/DDBJ databases">
        <authorList>
            <person name="Xiong W."/>
            <person name="Schranz E."/>
        </authorList>
    </citation>
    <scope>NUCLEOTIDE SEQUENCE [LARGE SCALE GENOMIC DNA]</scope>
</reference>
<evidence type="ECO:0000256" key="3">
    <source>
        <dbReference type="ARBA" id="ARBA00023015"/>
    </source>
</evidence>
<evidence type="ECO:0000256" key="8">
    <source>
        <dbReference type="SAM" id="MobiDB-lite"/>
    </source>
</evidence>
<gene>
    <name evidence="10" type="ORF">LVIROSA_LOCUS22214</name>
</gene>
<feature type="region of interest" description="Disordered" evidence="8">
    <location>
        <begin position="179"/>
        <end position="200"/>
    </location>
</feature>
<name>A0AAU9N8W0_9ASTR</name>
<comment type="caution">
    <text evidence="10">The sequence shown here is derived from an EMBL/GenBank/DDBJ whole genome shotgun (WGS) entry which is preliminary data.</text>
</comment>
<evidence type="ECO:0000256" key="5">
    <source>
        <dbReference type="ARBA" id="ARBA00023163"/>
    </source>
</evidence>
<dbReference type="AlphaFoldDB" id="A0AAU9N8W0"/>
<dbReference type="InterPro" id="IPR045314">
    <property type="entry name" value="bZIP_plant_GBF1"/>
</dbReference>
<dbReference type="InterPro" id="IPR044827">
    <property type="entry name" value="GBF-like"/>
</dbReference>
<comment type="similarity">
    <text evidence="2">Belongs to the bZIP family.</text>
</comment>
<feature type="coiled-coil region" evidence="7">
    <location>
        <begin position="228"/>
        <end position="276"/>
    </location>
</feature>
<evidence type="ECO:0000256" key="2">
    <source>
        <dbReference type="ARBA" id="ARBA00007163"/>
    </source>
</evidence>
<proteinExistence type="inferred from homology"/>
<organism evidence="10 11">
    <name type="scientific">Lactuca virosa</name>
    <dbReference type="NCBI Taxonomy" id="75947"/>
    <lineage>
        <taxon>Eukaryota</taxon>
        <taxon>Viridiplantae</taxon>
        <taxon>Streptophyta</taxon>
        <taxon>Embryophyta</taxon>
        <taxon>Tracheophyta</taxon>
        <taxon>Spermatophyta</taxon>
        <taxon>Magnoliopsida</taxon>
        <taxon>eudicotyledons</taxon>
        <taxon>Gunneridae</taxon>
        <taxon>Pentapetalae</taxon>
        <taxon>asterids</taxon>
        <taxon>campanulids</taxon>
        <taxon>Asterales</taxon>
        <taxon>Asteraceae</taxon>
        <taxon>Cichorioideae</taxon>
        <taxon>Cichorieae</taxon>
        <taxon>Lactucinae</taxon>
        <taxon>Lactuca</taxon>
    </lineage>
</organism>